<dbReference type="RefSeq" id="WP_273841400.1">
    <property type="nucleotide sequence ID" value="NZ_JAQQWT010000004.1"/>
</dbReference>
<gene>
    <name evidence="1" type="ORF">ACFFH4_10830</name>
</gene>
<proteinExistence type="predicted"/>
<evidence type="ECO:0000313" key="1">
    <source>
        <dbReference type="EMBL" id="MFC0559543.1"/>
    </source>
</evidence>
<dbReference type="EMBL" id="JBHLTR010000013">
    <property type="protein sequence ID" value="MFC0559543.1"/>
    <property type="molecule type" value="Genomic_DNA"/>
</dbReference>
<protein>
    <recommendedName>
        <fullName evidence="3">Sporulation histidine kinase inhibitor Sda</fullName>
    </recommendedName>
</protein>
<accession>A0ABV6NFM0</accession>
<dbReference type="Proteomes" id="UP001589833">
    <property type="component" value="Unassembled WGS sequence"/>
</dbReference>
<name>A0ABV6NFM0_9BACI</name>
<comment type="caution">
    <text evidence="1">The sequence shown here is derived from an EMBL/GenBank/DDBJ whole genome shotgun (WGS) entry which is preliminary data.</text>
</comment>
<organism evidence="1 2">
    <name type="scientific">Halalkalibacter alkalisediminis</name>
    <dbReference type="NCBI Taxonomy" id="935616"/>
    <lineage>
        <taxon>Bacteria</taxon>
        <taxon>Bacillati</taxon>
        <taxon>Bacillota</taxon>
        <taxon>Bacilli</taxon>
        <taxon>Bacillales</taxon>
        <taxon>Bacillaceae</taxon>
        <taxon>Halalkalibacter</taxon>
    </lineage>
</organism>
<keyword evidence="2" id="KW-1185">Reference proteome</keyword>
<evidence type="ECO:0008006" key="3">
    <source>
        <dbReference type="Google" id="ProtNLM"/>
    </source>
</evidence>
<reference evidence="1 2" key="1">
    <citation type="submission" date="2024-09" db="EMBL/GenBank/DDBJ databases">
        <authorList>
            <person name="Sun Q."/>
            <person name="Mori K."/>
        </authorList>
    </citation>
    <scope>NUCLEOTIDE SEQUENCE [LARGE SCALE GENOMIC DNA]</scope>
    <source>
        <strain evidence="1 2">NCAIM B.02301</strain>
    </source>
</reference>
<sequence length="57" mass="6724">MDFIPHSSSFLTLSNEEFVELYNLVLTIQEIDSEFIVLLEEELARRELVIEKQPINQ</sequence>
<evidence type="ECO:0000313" key="2">
    <source>
        <dbReference type="Proteomes" id="UP001589833"/>
    </source>
</evidence>